<evidence type="ECO:0000256" key="1">
    <source>
        <dbReference type="ARBA" id="ARBA00022741"/>
    </source>
</evidence>
<evidence type="ECO:0000313" key="6">
    <source>
        <dbReference type="EMBL" id="KOO21526.1"/>
    </source>
</evidence>
<dbReference type="SUPFAM" id="SSF52540">
    <property type="entry name" value="P-loop containing nucleoside triphosphate hydrolases"/>
    <property type="match status" value="1"/>
</dbReference>
<evidence type="ECO:0000259" key="5">
    <source>
        <dbReference type="Pfam" id="PF06414"/>
    </source>
</evidence>
<feature type="non-terminal residue" evidence="6">
    <location>
        <position position="1"/>
    </location>
</feature>
<keyword evidence="2" id="KW-0067">ATP-binding</keyword>
<dbReference type="InterPro" id="IPR010488">
    <property type="entry name" value="Zeta_toxin_domain"/>
</dbReference>
<dbReference type="GO" id="GO:0016301">
    <property type="term" value="F:kinase activity"/>
    <property type="evidence" value="ECO:0007669"/>
    <property type="project" value="InterPro"/>
</dbReference>
<evidence type="ECO:0000256" key="2">
    <source>
        <dbReference type="ARBA" id="ARBA00022840"/>
    </source>
</evidence>
<feature type="region of interest" description="Disordered" evidence="3">
    <location>
        <begin position="285"/>
        <end position="304"/>
    </location>
</feature>
<sequence length="854" mass="94102">AHNRTIRSTLSAAAAGVRRKSHEVFEGKRSSRMEKLASFKTTPDFGYEDLESREGSGSDATSSSLNRPVQLPLLETSSTDESVRIPRGLMRAKSIPGRLSEAGFTKLSAVASSTGIMLCVGFAFGLLCSLLLWHPIHGWDLALRWEVALLFGLLVGVVSRGAWDQFWSSNFLVAYRLFHDVPAVHQAVGFRQLRAHENEMLQDVLRHDIPGVFHQLAGHNGLLSFPEFVTALHRLKIDLSEDEISRVWSRLVSQPVSTPTGAHHGADAVVGVTRDLTPQLRPSVESLTKEGASHQPPLSSPPLPPSGIRAAMLSYDQFEKGVSNVALLRGIVSQLSAANQSFTISNKYNFHRSTNDNYGVLHREFYGPYAGIRARVDYSYHTNYTKERQEWQDRAIDSVVNRTAPVANPWVVYTCGPMGAGKGYVISWMSKNGIFPLEDIVHIDPDHFKELMPEWAAYMERPYTAPKAGDMCHRESAFLQEIAQEIAMRSSQNVWVDGSLRDGSWFTRVFRDLRRRFPRYKLAILEVGASESVVRYRVARRAELTGRMVPEHLILESLRSVASTLELLTPLVDFVARVNNDLDVPVLRAYIRVDSRGHWGVLQKQFAQSASASDFPGSLAPLHLLSAPTELFSGLGVQGRRAGAPTSLDVAQMRRLTLHLDHPLLAPIRHAFKSPSIDLSPPHEITLLAEARERAGIPSHAVWFSFAYRDSEMTSPACLVALTGAFVYLDAAGEIAALNAVSDQPLFDPLATPDEALMSELMSEARLITFAKPRPLPASAVRALLAGKRLKPITFARLLAQGAESFAWINPHEQLPGVPSGGSHLEGGAFAYVFRDAEASGMVSSSAIYFPVAT</sequence>
<keyword evidence="4" id="KW-0812">Transmembrane</keyword>
<proteinExistence type="predicted"/>
<keyword evidence="1" id="KW-0547">Nucleotide-binding</keyword>
<dbReference type="Proteomes" id="UP000037460">
    <property type="component" value="Unassembled WGS sequence"/>
</dbReference>
<dbReference type="GO" id="GO:0005524">
    <property type="term" value="F:ATP binding"/>
    <property type="evidence" value="ECO:0007669"/>
    <property type="project" value="UniProtKB-KW"/>
</dbReference>
<keyword evidence="4" id="KW-0472">Membrane</keyword>
<comment type="caution">
    <text evidence="6">The sequence shown here is derived from an EMBL/GenBank/DDBJ whole genome shotgun (WGS) entry which is preliminary data.</text>
</comment>
<accession>A0A0M0J4P0</accession>
<evidence type="ECO:0000256" key="3">
    <source>
        <dbReference type="SAM" id="MobiDB-lite"/>
    </source>
</evidence>
<organism evidence="6 7">
    <name type="scientific">Chrysochromulina tobinii</name>
    <dbReference type="NCBI Taxonomy" id="1460289"/>
    <lineage>
        <taxon>Eukaryota</taxon>
        <taxon>Haptista</taxon>
        <taxon>Haptophyta</taxon>
        <taxon>Prymnesiophyceae</taxon>
        <taxon>Prymnesiales</taxon>
        <taxon>Chrysochromulinaceae</taxon>
        <taxon>Chrysochromulina</taxon>
    </lineage>
</organism>
<gene>
    <name evidence="6" type="ORF">Ctob_001905</name>
</gene>
<evidence type="ECO:0000256" key="4">
    <source>
        <dbReference type="SAM" id="Phobius"/>
    </source>
</evidence>
<dbReference type="Gene3D" id="3.40.50.300">
    <property type="entry name" value="P-loop containing nucleotide triphosphate hydrolases"/>
    <property type="match status" value="1"/>
</dbReference>
<dbReference type="OrthoDB" id="430679at2759"/>
<name>A0A0M0J4P0_9EUKA</name>
<dbReference type="AlphaFoldDB" id="A0A0M0J4P0"/>
<dbReference type="InterPro" id="IPR027417">
    <property type="entry name" value="P-loop_NTPase"/>
</dbReference>
<reference evidence="7" key="1">
    <citation type="journal article" date="2015" name="PLoS Genet.">
        <title>Genome Sequence and Transcriptome Analyses of Chrysochromulina tobin: Metabolic Tools for Enhanced Algal Fitness in the Prominent Order Prymnesiales (Haptophyceae).</title>
        <authorList>
            <person name="Hovde B.T."/>
            <person name="Deodato C.R."/>
            <person name="Hunsperger H.M."/>
            <person name="Ryken S.A."/>
            <person name="Yost W."/>
            <person name="Jha R.K."/>
            <person name="Patterson J."/>
            <person name="Monnat R.J. Jr."/>
            <person name="Barlow S.B."/>
            <person name="Starkenburg S.R."/>
            <person name="Cattolico R.A."/>
        </authorList>
    </citation>
    <scope>NUCLEOTIDE SEQUENCE</scope>
    <source>
        <strain evidence="7">CCMP291</strain>
    </source>
</reference>
<keyword evidence="4" id="KW-1133">Transmembrane helix</keyword>
<protein>
    <submittedName>
        <fullName evidence="6">Zeta toxin</fullName>
    </submittedName>
</protein>
<evidence type="ECO:0000313" key="7">
    <source>
        <dbReference type="Proteomes" id="UP000037460"/>
    </source>
</evidence>
<keyword evidence="7" id="KW-1185">Reference proteome</keyword>
<feature type="transmembrane region" description="Helical" evidence="4">
    <location>
        <begin position="145"/>
        <end position="163"/>
    </location>
</feature>
<dbReference type="Pfam" id="PF06414">
    <property type="entry name" value="Zeta_toxin"/>
    <property type="match status" value="1"/>
</dbReference>
<feature type="domain" description="Zeta toxin" evidence="5">
    <location>
        <begin position="405"/>
        <end position="568"/>
    </location>
</feature>
<feature type="transmembrane region" description="Helical" evidence="4">
    <location>
        <begin position="109"/>
        <end position="133"/>
    </location>
</feature>
<dbReference type="EMBL" id="JWZX01003356">
    <property type="protein sequence ID" value="KOO21526.1"/>
    <property type="molecule type" value="Genomic_DNA"/>
</dbReference>